<keyword evidence="2" id="KW-1185">Reference proteome</keyword>
<name>A0A1C2G458_9GAMM</name>
<dbReference type="EMBL" id="PSYR01000002">
    <property type="protein sequence ID" value="RCN56801.1"/>
    <property type="molecule type" value="Genomic_DNA"/>
</dbReference>
<evidence type="ECO:0000313" key="1">
    <source>
        <dbReference type="EMBL" id="RCN56801.1"/>
    </source>
</evidence>
<sequence length="129" mass="13684">MSDSIRIILTSGTREKLQMAAMTAAVASAGGTDVGIFVSMNALPYFRREGAPEAPAEGEVGHALRARNAPRFLDLFAQAVDLGSARVYPCSMALDVLSLGPADLVPYLEKPTGLTKFLSELEGSHVLTF</sequence>
<dbReference type="AlphaFoldDB" id="A0A1C2G458"/>
<dbReference type="SUPFAM" id="SSF75169">
    <property type="entry name" value="DsrEFH-like"/>
    <property type="match status" value="1"/>
</dbReference>
<protein>
    <submittedName>
        <fullName evidence="1">Uncharacterized protein</fullName>
    </submittedName>
</protein>
<evidence type="ECO:0000313" key="2">
    <source>
        <dbReference type="Proteomes" id="UP000253250"/>
    </source>
</evidence>
<proteinExistence type="predicted"/>
<dbReference type="STRING" id="163359.A9R16_07895"/>
<dbReference type="PANTHER" id="PTHR34655">
    <property type="entry name" value="CONSERVED WITHIN P. AEROPHILUM"/>
    <property type="match status" value="1"/>
</dbReference>
<dbReference type="InterPro" id="IPR027396">
    <property type="entry name" value="DsrEFH-like"/>
</dbReference>
<dbReference type="Gene3D" id="3.40.1260.10">
    <property type="entry name" value="DsrEFH-like"/>
    <property type="match status" value="2"/>
</dbReference>
<dbReference type="PANTHER" id="PTHR34655:SF1">
    <property type="match status" value="1"/>
</dbReference>
<dbReference type="Proteomes" id="UP000253250">
    <property type="component" value="Unassembled WGS sequence"/>
</dbReference>
<reference evidence="1 2" key="1">
    <citation type="submission" date="2018-02" db="EMBL/GenBank/DDBJ databases">
        <title>Insights into the biology of acidophilic members of the Acidiferrobacteraceae family derived from comparative genomic analyses.</title>
        <authorList>
            <person name="Issotta F."/>
            <person name="Thyssen C."/>
            <person name="Mena C."/>
            <person name="Moya A."/>
            <person name="Bellenberg S."/>
            <person name="Sproer C."/>
            <person name="Covarrubias P.C."/>
            <person name="Sand W."/>
            <person name="Quatrini R."/>
            <person name="Vera M."/>
        </authorList>
    </citation>
    <scope>NUCLEOTIDE SEQUENCE [LARGE SCALE GENOMIC DNA]</scope>
    <source>
        <strain evidence="2">m-1</strain>
    </source>
</reference>
<organism evidence="1 2">
    <name type="scientific">Acidiferrobacter thiooxydans</name>
    <dbReference type="NCBI Taxonomy" id="163359"/>
    <lineage>
        <taxon>Bacteria</taxon>
        <taxon>Pseudomonadati</taxon>
        <taxon>Pseudomonadota</taxon>
        <taxon>Gammaproteobacteria</taxon>
        <taxon>Acidiferrobacterales</taxon>
        <taxon>Acidiferrobacteraceae</taxon>
        <taxon>Acidiferrobacter</taxon>
    </lineage>
</organism>
<dbReference type="OrthoDB" id="9802028at2"/>
<dbReference type="RefSeq" id="WP_065968990.1">
    <property type="nucleotide sequence ID" value="NZ_CP080624.1"/>
</dbReference>
<gene>
    <name evidence="1" type="ORF">C4900_13665</name>
</gene>
<comment type="caution">
    <text evidence="1">The sequence shown here is derived from an EMBL/GenBank/DDBJ whole genome shotgun (WGS) entry which is preliminary data.</text>
</comment>
<accession>A0A1C2G458</accession>